<accession>A0A6J5LWM7</accession>
<sequence length="86" mass="10019">MEFNLNSAYRFTWEDHLKADWEGFARTFNQIKEFDSQEQAQEYIKNMLAGNMCIGVIELNDAYDQALYSGDGDTIEEFVSKNTFTI</sequence>
<protein>
    <submittedName>
        <fullName evidence="1">Uncharacterized protein</fullName>
    </submittedName>
</protein>
<gene>
    <name evidence="1" type="ORF">UFOVP324_39</name>
</gene>
<organism evidence="1">
    <name type="scientific">uncultured Caudovirales phage</name>
    <dbReference type="NCBI Taxonomy" id="2100421"/>
    <lineage>
        <taxon>Viruses</taxon>
        <taxon>Duplodnaviria</taxon>
        <taxon>Heunggongvirae</taxon>
        <taxon>Uroviricota</taxon>
        <taxon>Caudoviricetes</taxon>
        <taxon>Peduoviridae</taxon>
        <taxon>Maltschvirus</taxon>
        <taxon>Maltschvirus maltsch</taxon>
    </lineage>
</organism>
<evidence type="ECO:0000313" key="1">
    <source>
        <dbReference type="EMBL" id="CAB4137477.1"/>
    </source>
</evidence>
<name>A0A6J5LWM7_9CAUD</name>
<dbReference type="EMBL" id="LR796334">
    <property type="protein sequence ID" value="CAB4137477.1"/>
    <property type="molecule type" value="Genomic_DNA"/>
</dbReference>
<reference evidence="1" key="1">
    <citation type="submission" date="2020-04" db="EMBL/GenBank/DDBJ databases">
        <authorList>
            <person name="Chiriac C."/>
            <person name="Salcher M."/>
            <person name="Ghai R."/>
            <person name="Kavagutti S V."/>
        </authorList>
    </citation>
    <scope>NUCLEOTIDE SEQUENCE</scope>
</reference>
<proteinExistence type="predicted"/>